<feature type="region of interest" description="Disordered" evidence="2">
    <location>
        <begin position="325"/>
        <end position="363"/>
    </location>
</feature>
<accession>A0A6J0BDQ7</accession>
<feature type="chain" id="PRO_5046057574" evidence="3">
    <location>
        <begin position="18"/>
        <end position="577"/>
    </location>
</feature>
<proteinExistence type="predicted"/>
<gene>
    <name evidence="5" type="primary">LOC107219338</name>
</gene>
<dbReference type="PROSITE" id="PS51257">
    <property type="entry name" value="PROKAR_LIPOPROTEIN"/>
    <property type="match status" value="1"/>
</dbReference>
<reference evidence="5" key="1">
    <citation type="submission" date="2025-08" db="UniProtKB">
        <authorList>
            <consortium name="RefSeq"/>
        </authorList>
    </citation>
    <scope>IDENTIFICATION</scope>
    <source>
        <tissue evidence="5">Thorax and Abdomen</tissue>
    </source>
</reference>
<protein>
    <submittedName>
        <fullName evidence="5">M protein, serotype 6</fullName>
    </submittedName>
</protein>
<organism evidence="5">
    <name type="scientific">Neodiprion lecontei</name>
    <name type="common">Redheaded pine sawfly</name>
    <dbReference type="NCBI Taxonomy" id="441921"/>
    <lineage>
        <taxon>Eukaryota</taxon>
        <taxon>Metazoa</taxon>
        <taxon>Ecdysozoa</taxon>
        <taxon>Arthropoda</taxon>
        <taxon>Hexapoda</taxon>
        <taxon>Insecta</taxon>
        <taxon>Pterygota</taxon>
        <taxon>Neoptera</taxon>
        <taxon>Endopterygota</taxon>
        <taxon>Hymenoptera</taxon>
        <taxon>Tenthredinoidea</taxon>
        <taxon>Diprionidae</taxon>
        <taxon>Diprioninae</taxon>
        <taxon>Neodiprion</taxon>
    </lineage>
</organism>
<feature type="signal peptide" evidence="3">
    <location>
        <begin position="1"/>
        <end position="17"/>
    </location>
</feature>
<evidence type="ECO:0000313" key="4">
    <source>
        <dbReference type="Proteomes" id="UP000829291"/>
    </source>
</evidence>
<keyword evidence="4" id="KW-1185">Reference proteome</keyword>
<dbReference type="InParanoid" id="A0A6J0BDQ7"/>
<feature type="compositionally biased region" description="Basic and acidic residues" evidence="2">
    <location>
        <begin position="48"/>
        <end position="69"/>
    </location>
</feature>
<evidence type="ECO:0000256" key="3">
    <source>
        <dbReference type="SAM" id="SignalP"/>
    </source>
</evidence>
<sequence>MYKSAVILVALIGTACAFPPANILRKSVAEDNVDEKAPEIPSQVSEVENQREDDGVRESDKKSTSEHRLFTATMTIPEFTTVTAIRSDQSAEENEETKTSCAEGDASCDSRDENKPRQKRTIEMFPWDQIPNFSMDNVKVLDMDNIPNFKGFNIPDLSDFDFTNIPGSDVRIFEMPDEAGIQIGNIPDIQIPNLSQIDLSNLANVQIKTVDVPGLHNFQMPNDFFDGNGLVGIIINGGEATNGLPGSCSGHGEVGKTNDEALEKLQKEVQALTKKLQEAEKNLALKDLAIKENKEKKEQEYKALQEKHDAEVKVFTEKLDGLKEELEQQSRKSNETLHEVKKSCDKTLKDNQGREERQRETLQEAHNTEVKILKEQLVDLREELDQRSRNFTTTVEEGKKSCEKTLKDNQGREERERETLQEAHNTEVKILKEKLVDLREELDQRSGNFTTTVEEGKKICEKTLKENKEREDRERETLQTEHAAEIESLNEMLMKEKQVSIGLVEKMITQTTECVQNLETEKERWDTRLTEQTERSKKELAEITELHEICVADKEKKDKQIKKLQSFGRKISIPVIQ</sequence>
<keyword evidence="3" id="KW-0732">Signal</keyword>
<feature type="region of interest" description="Disordered" evidence="2">
    <location>
        <begin position="87"/>
        <end position="119"/>
    </location>
</feature>
<dbReference type="GeneID" id="107219338"/>
<feature type="region of interest" description="Disordered" evidence="2">
    <location>
        <begin position="31"/>
        <end position="70"/>
    </location>
</feature>
<feature type="compositionally biased region" description="Basic and acidic residues" evidence="2">
    <location>
        <begin position="108"/>
        <end position="119"/>
    </location>
</feature>
<dbReference type="KEGG" id="nlo:107219338"/>
<evidence type="ECO:0000256" key="2">
    <source>
        <dbReference type="SAM" id="MobiDB-lite"/>
    </source>
</evidence>
<dbReference type="RefSeq" id="XP_015513024.2">
    <property type="nucleotide sequence ID" value="XM_015657538.2"/>
</dbReference>
<dbReference type="OrthoDB" id="10564445at2759"/>
<evidence type="ECO:0000256" key="1">
    <source>
        <dbReference type="SAM" id="Coils"/>
    </source>
</evidence>
<evidence type="ECO:0000313" key="5">
    <source>
        <dbReference type="RefSeq" id="XP_015513024.2"/>
    </source>
</evidence>
<keyword evidence="1" id="KW-0175">Coiled coil</keyword>
<dbReference type="Proteomes" id="UP000829291">
    <property type="component" value="Chromosome 3"/>
</dbReference>
<name>A0A6J0BDQ7_NEOLC</name>
<feature type="coiled-coil region" evidence="1">
    <location>
        <begin position="421"/>
        <end position="481"/>
    </location>
</feature>